<evidence type="ECO:0000313" key="3">
    <source>
        <dbReference type="EMBL" id="SDL60107.1"/>
    </source>
</evidence>
<feature type="transmembrane region" description="Helical" evidence="2">
    <location>
        <begin position="116"/>
        <end position="134"/>
    </location>
</feature>
<feature type="compositionally biased region" description="Polar residues" evidence="1">
    <location>
        <begin position="1"/>
        <end position="10"/>
    </location>
</feature>
<keyword evidence="4" id="KW-1185">Reference proteome</keyword>
<dbReference type="EMBL" id="FNHE01000001">
    <property type="protein sequence ID" value="SDL60107.1"/>
    <property type="molecule type" value="Genomic_DNA"/>
</dbReference>
<feature type="transmembrane region" description="Helical" evidence="2">
    <location>
        <begin position="369"/>
        <end position="393"/>
    </location>
</feature>
<evidence type="ECO:0008006" key="5">
    <source>
        <dbReference type="Google" id="ProtNLM"/>
    </source>
</evidence>
<proteinExistence type="predicted"/>
<evidence type="ECO:0000256" key="2">
    <source>
        <dbReference type="SAM" id="Phobius"/>
    </source>
</evidence>
<feature type="transmembrane region" description="Helical" evidence="2">
    <location>
        <begin position="84"/>
        <end position="104"/>
    </location>
</feature>
<feature type="transmembrane region" description="Helical" evidence="2">
    <location>
        <begin position="320"/>
        <end position="337"/>
    </location>
</feature>
<reference evidence="4" key="1">
    <citation type="submission" date="2016-10" db="EMBL/GenBank/DDBJ databases">
        <authorList>
            <person name="Varghese N."/>
            <person name="Submissions S."/>
        </authorList>
    </citation>
    <scope>NUCLEOTIDE SEQUENCE [LARGE SCALE GENOMIC DNA]</scope>
    <source>
        <strain evidence="4">DSM 45419</strain>
    </source>
</reference>
<dbReference type="STRING" id="1137991.SAMN05660642_00386"/>
<gene>
    <name evidence="3" type="ORF">SAMN05660642_00386</name>
</gene>
<organism evidence="3 4">
    <name type="scientific">Geodermatophilus siccatus</name>
    <dbReference type="NCBI Taxonomy" id="1137991"/>
    <lineage>
        <taxon>Bacteria</taxon>
        <taxon>Bacillati</taxon>
        <taxon>Actinomycetota</taxon>
        <taxon>Actinomycetes</taxon>
        <taxon>Geodermatophilales</taxon>
        <taxon>Geodermatophilaceae</taxon>
        <taxon>Geodermatophilus</taxon>
    </lineage>
</organism>
<feature type="transmembrane region" description="Helical" evidence="2">
    <location>
        <begin position="405"/>
        <end position="426"/>
    </location>
</feature>
<feature type="transmembrane region" description="Helical" evidence="2">
    <location>
        <begin position="141"/>
        <end position="160"/>
    </location>
</feature>
<dbReference type="RefSeq" id="WP_091213032.1">
    <property type="nucleotide sequence ID" value="NZ_FNHE01000001.1"/>
</dbReference>
<dbReference type="Proteomes" id="UP000198680">
    <property type="component" value="Unassembled WGS sequence"/>
</dbReference>
<keyword evidence="2" id="KW-0812">Transmembrane</keyword>
<dbReference type="OrthoDB" id="6740035at2"/>
<feature type="transmembrane region" description="Helical" evidence="2">
    <location>
        <begin position="256"/>
        <end position="278"/>
    </location>
</feature>
<keyword evidence="2" id="KW-1133">Transmembrane helix</keyword>
<name>A0A1G9LEB3_9ACTN</name>
<sequence length="691" mass="72450">MATSTSTSSAPELLDTDPREDDAGRPSRLLAALPAALLLFALVVAVTQAWRWWHEVPTLHMDGAFQTASGLYRLADGQWPGRDFFPYLGIAPVLVLYPVFALLGGELTDTVFASRLVSLLSFEAVVGLLAVLVAGRRPLRALAWGAAAAALLVVVAELWAPGLWGAWNGLLGAAALPGNSLRPIRGFAPYVLAAVAYVLLRRGWTVRRAAAVGAAAGVVAALWSNDYGPVSGGLLLAVVTYQVLRRGWVPRLPGLAALWAAAAVGYLVAGLVATAGHLPSLLAYNFLDVRNDQFWYFGPWTEPFRVFSVGDLLRIMADELSLYPLPVLAGVVVYALVRRGLGSLLVTYLGTATFLGGLIGTVGGHAADYFWAFVLWGYAVTAVGAVRLAALALARLPALRTPGTALRLTGAAATVAVLAVAGTAAVQDARQRGGLFAADPRFVYDAGLGGYLDAAFAPQVQAAREREAPVVEEYLGLSGVVDGPPSASVDSVIAALGRQREAFGARLADRPGLVVTTAPEVNDWVTWNLSANWWFYRDLFRGYAPVRTSPLTLGWTPAEPATWAQVPCRTEGSQVVVEAPAAGLYEVTLRYQGPGQGARAFTMVQNDINVAVDAGGFVSLDPGAREQRFPVAVRDPGSGATVLATRDVPGDGGPLTTLESCSASSIAHPAGADTAALYGRLLTPAPPADGG</sequence>
<evidence type="ECO:0000313" key="4">
    <source>
        <dbReference type="Proteomes" id="UP000198680"/>
    </source>
</evidence>
<evidence type="ECO:0000256" key="1">
    <source>
        <dbReference type="SAM" id="MobiDB-lite"/>
    </source>
</evidence>
<feature type="transmembrane region" description="Helical" evidence="2">
    <location>
        <begin position="180"/>
        <end position="199"/>
    </location>
</feature>
<accession>A0A1G9LEB3</accession>
<protein>
    <recommendedName>
        <fullName evidence="5">4-amino-4-deoxy-L-arabinose transferase</fullName>
    </recommendedName>
</protein>
<feature type="transmembrane region" description="Helical" evidence="2">
    <location>
        <begin position="29"/>
        <end position="50"/>
    </location>
</feature>
<feature type="region of interest" description="Disordered" evidence="1">
    <location>
        <begin position="1"/>
        <end position="22"/>
    </location>
</feature>
<dbReference type="AlphaFoldDB" id="A0A1G9LEB3"/>
<keyword evidence="2" id="KW-0472">Membrane</keyword>
<feature type="transmembrane region" description="Helical" evidence="2">
    <location>
        <begin position="344"/>
        <end position="363"/>
    </location>
</feature>